<keyword evidence="1" id="KW-0472">Membrane</keyword>
<keyword evidence="1" id="KW-1133">Transmembrane helix</keyword>
<comment type="caution">
    <text evidence="2">The sequence shown here is derived from an EMBL/GenBank/DDBJ whole genome shotgun (WGS) entry which is preliminary data.</text>
</comment>
<name>A0A0C1C208_9BACT</name>
<evidence type="ECO:0008006" key="4">
    <source>
        <dbReference type="Google" id="ProtNLM"/>
    </source>
</evidence>
<dbReference type="InterPro" id="IPR005325">
    <property type="entry name" value="DUF308_memb"/>
</dbReference>
<organism evidence="2 3">
    <name type="scientific">Parachlamydia acanthamoebae</name>
    <dbReference type="NCBI Taxonomy" id="83552"/>
    <lineage>
        <taxon>Bacteria</taxon>
        <taxon>Pseudomonadati</taxon>
        <taxon>Chlamydiota</taxon>
        <taxon>Chlamydiia</taxon>
        <taxon>Parachlamydiales</taxon>
        <taxon>Parachlamydiaceae</taxon>
        <taxon>Parachlamydia</taxon>
    </lineage>
</organism>
<evidence type="ECO:0000313" key="2">
    <source>
        <dbReference type="EMBL" id="KIA77631.1"/>
    </source>
</evidence>
<proteinExistence type="predicted"/>
<feature type="transmembrane region" description="Helical" evidence="1">
    <location>
        <begin position="49"/>
        <end position="67"/>
    </location>
</feature>
<feature type="transmembrane region" description="Helical" evidence="1">
    <location>
        <begin position="159"/>
        <end position="183"/>
    </location>
</feature>
<dbReference type="InterPro" id="IPR052712">
    <property type="entry name" value="Acid_resist_chaperone_HdeD"/>
</dbReference>
<dbReference type="Proteomes" id="UP000031307">
    <property type="component" value="Unassembled WGS sequence"/>
</dbReference>
<feature type="transmembrane region" description="Helical" evidence="1">
    <location>
        <begin position="21"/>
        <end position="43"/>
    </location>
</feature>
<feature type="transmembrane region" description="Helical" evidence="1">
    <location>
        <begin position="79"/>
        <end position="98"/>
    </location>
</feature>
<sequence>MYMDEKYGLGYRFQEFDQIRRNWTGFLAIGILLIIIGSAAIGFSVFTTLFSIFILGAFLASAGILQIIQSFWARKWSGLFLSAALGILYLVTGVICFARPTSSAIALTLLIAAFCLISGLVKMFNAIVLRFSQWGWVFFNGLITFILGILILSDWPVSGLWVIGLFVGIDILLLGWTWVLLALSAKKSES</sequence>
<reference evidence="2 3" key="1">
    <citation type="journal article" date="2014" name="Mol. Biol. Evol.">
        <title>Massive expansion of Ubiquitination-related gene families within the Chlamydiae.</title>
        <authorList>
            <person name="Domman D."/>
            <person name="Collingro A."/>
            <person name="Lagkouvardos I."/>
            <person name="Gehre L."/>
            <person name="Weinmaier T."/>
            <person name="Rattei T."/>
            <person name="Subtil A."/>
            <person name="Horn M."/>
        </authorList>
    </citation>
    <scope>NUCLEOTIDE SEQUENCE [LARGE SCALE GENOMIC DNA]</scope>
    <source>
        <strain evidence="2 3">OEW1</strain>
    </source>
</reference>
<dbReference type="PANTHER" id="PTHR34989">
    <property type="entry name" value="PROTEIN HDED"/>
    <property type="match status" value="1"/>
</dbReference>
<dbReference type="PATRIC" id="fig|83552.4.peg.1201"/>
<accession>A0A0C1C208</accession>
<dbReference type="GO" id="GO:0005886">
    <property type="term" value="C:plasma membrane"/>
    <property type="evidence" value="ECO:0007669"/>
    <property type="project" value="TreeGrafter"/>
</dbReference>
<dbReference type="AlphaFoldDB" id="A0A0C1C208"/>
<feature type="transmembrane region" description="Helical" evidence="1">
    <location>
        <begin position="136"/>
        <end position="153"/>
    </location>
</feature>
<dbReference type="EMBL" id="JSAM01000072">
    <property type="protein sequence ID" value="KIA77631.1"/>
    <property type="molecule type" value="Genomic_DNA"/>
</dbReference>
<evidence type="ECO:0000256" key="1">
    <source>
        <dbReference type="SAM" id="Phobius"/>
    </source>
</evidence>
<dbReference type="PANTHER" id="PTHR34989:SF1">
    <property type="entry name" value="PROTEIN HDED"/>
    <property type="match status" value="1"/>
</dbReference>
<feature type="transmembrane region" description="Helical" evidence="1">
    <location>
        <begin position="104"/>
        <end position="124"/>
    </location>
</feature>
<gene>
    <name evidence="2" type="ORF">DB43_GC00040</name>
</gene>
<protein>
    <recommendedName>
        <fullName evidence="4">HdeD protein</fullName>
    </recommendedName>
</protein>
<keyword evidence="1" id="KW-0812">Transmembrane</keyword>
<dbReference type="Pfam" id="PF03729">
    <property type="entry name" value="DUF308"/>
    <property type="match status" value="1"/>
</dbReference>
<evidence type="ECO:0000313" key="3">
    <source>
        <dbReference type="Proteomes" id="UP000031307"/>
    </source>
</evidence>